<feature type="compositionally biased region" description="Low complexity" evidence="6">
    <location>
        <begin position="437"/>
        <end position="450"/>
    </location>
</feature>
<proteinExistence type="inferred from homology"/>
<evidence type="ECO:0000256" key="3">
    <source>
        <dbReference type="ARBA" id="ARBA00023015"/>
    </source>
</evidence>
<dbReference type="Proteomes" id="UP001172155">
    <property type="component" value="Unassembled WGS sequence"/>
</dbReference>
<feature type="region of interest" description="Disordered" evidence="6">
    <location>
        <begin position="437"/>
        <end position="492"/>
    </location>
</feature>
<evidence type="ECO:0000259" key="7">
    <source>
        <dbReference type="SMART" id="SM01370"/>
    </source>
</evidence>
<dbReference type="GO" id="GO:0051123">
    <property type="term" value="P:RNA polymerase II preinitiation complex assembly"/>
    <property type="evidence" value="ECO:0007669"/>
    <property type="project" value="TreeGrafter"/>
</dbReference>
<dbReference type="PANTHER" id="PTHR12228">
    <property type="entry name" value="TRANSCRIPTION INITIATION FACTOR TFIID 55 KD SUBUNIT-RELATED"/>
    <property type="match status" value="1"/>
</dbReference>
<evidence type="ECO:0000256" key="5">
    <source>
        <dbReference type="ARBA" id="ARBA00023242"/>
    </source>
</evidence>
<feature type="domain" description="TAFII55 protein conserved region" evidence="7">
    <location>
        <begin position="193"/>
        <end position="354"/>
    </location>
</feature>
<feature type="compositionally biased region" description="Acidic residues" evidence="6">
    <location>
        <begin position="371"/>
        <end position="388"/>
    </location>
</feature>
<dbReference type="InterPro" id="IPR037817">
    <property type="entry name" value="TAF7"/>
</dbReference>
<dbReference type="GO" id="GO:0005669">
    <property type="term" value="C:transcription factor TFIID complex"/>
    <property type="evidence" value="ECO:0007669"/>
    <property type="project" value="InterPro"/>
</dbReference>
<dbReference type="GO" id="GO:0016251">
    <property type="term" value="F:RNA polymerase II general transcription initiation factor activity"/>
    <property type="evidence" value="ECO:0007669"/>
    <property type="project" value="TreeGrafter"/>
</dbReference>
<dbReference type="EMBL" id="JAUKUD010000001">
    <property type="protein sequence ID" value="KAK0753929.1"/>
    <property type="molecule type" value="Genomic_DNA"/>
</dbReference>
<feature type="compositionally biased region" description="Basic and acidic residues" evidence="6">
    <location>
        <begin position="357"/>
        <end position="366"/>
    </location>
</feature>
<feature type="region of interest" description="Disordered" evidence="6">
    <location>
        <begin position="357"/>
        <end position="389"/>
    </location>
</feature>
<feature type="compositionally biased region" description="Low complexity" evidence="6">
    <location>
        <begin position="17"/>
        <end position="40"/>
    </location>
</feature>
<evidence type="ECO:0000256" key="4">
    <source>
        <dbReference type="ARBA" id="ARBA00023163"/>
    </source>
</evidence>
<feature type="compositionally biased region" description="Pro residues" evidence="6">
    <location>
        <begin position="83"/>
        <end position="92"/>
    </location>
</feature>
<organism evidence="8 9">
    <name type="scientific">Schizothecium vesticola</name>
    <dbReference type="NCBI Taxonomy" id="314040"/>
    <lineage>
        <taxon>Eukaryota</taxon>
        <taxon>Fungi</taxon>
        <taxon>Dikarya</taxon>
        <taxon>Ascomycota</taxon>
        <taxon>Pezizomycotina</taxon>
        <taxon>Sordariomycetes</taxon>
        <taxon>Sordariomycetidae</taxon>
        <taxon>Sordariales</taxon>
        <taxon>Schizotheciaceae</taxon>
        <taxon>Schizothecium</taxon>
    </lineage>
</organism>
<keyword evidence="4" id="KW-0804">Transcription</keyword>
<dbReference type="CDD" id="cd08047">
    <property type="entry name" value="TAF7"/>
    <property type="match status" value="1"/>
</dbReference>
<comment type="similarity">
    <text evidence="2">Belongs to the TAF7 family.</text>
</comment>
<evidence type="ECO:0000256" key="6">
    <source>
        <dbReference type="SAM" id="MobiDB-lite"/>
    </source>
</evidence>
<dbReference type="PANTHER" id="PTHR12228:SF0">
    <property type="entry name" value="TATA-BOX BINDING PROTEIN ASSOCIATED FACTOR 7"/>
    <property type="match status" value="1"/>
</dbReference>
<comment type="subcellular location">
    <subcellularLocation>
        <location evidence="1">Nucleus</location>
    </subcellularLocation>
</comment>
<feature type="region of interest" description="Disordered" evidence="6">
    <location>
        <begin position="1"/>
        <end position="141"/>
    </location>
</feature>
<gene>
    <name evidence="8" type="ORF">B0T18DRAFT_398102</name>
</gene>
<keyword evidence="3" id="KW-0805">Transcription regulation</keyword>
<reference evidence="8" key="1">
    <citation type="submission" date="2023-06" db="EMBL/GenBank/DDBJ databases">
        <title>Genome-scale phylogeny and comparative genomics of the fungal order Sordariales.</title>
        <authorList>
            <consortium name="Lawrence Berkeley National Laboratory"/>
            <person name="Hensen N."/>
            <person name="Bonometti L."/>
            <person name="Westerberg I."/>
            <person name="Brannstrom I.O."/>
            <person name="Guillou S."/>
            <person name="Cros-Aarteil S."/>
            <person name="Calhoun S."/>
            <person name="Haridas S."/>
            <person name="Kuo A."/>
            <person name="Mondo S."/>
            <person name="Pangilinan J."/>
            <person name="Riley R."/>
            <person name="LaButti K."/>
            <person name="Andreopoulos B."/>
            <person name="Lipzen A."/>
            <person name="Chen C."/>
            <person name="Yanf M."/>
            <person name="Daum C."/>
            <person name="Ng V."/>
            <person name="Clum A."/>
            <person name="Steindorff A."/>
            <person name="Ohm R."/>
            <person name="Martin F."/>
            <person name="Silar P."/>
            <person name="Natvig D."/>
            <person name="Lalanne C."/>
            <person name="Gautier V."/>
            <person name="Ament-velasquez S.L."/>
            <person name="Kruys A."/>
            <person name="Hutchinson M.I."/>
            <person name="Powell A.J."/>
            <person name="Barry K."/>
            <person name="Miller A.N."/>
            <person name="Grigoriev I.V."/>
            <person name="Debuchy R."/>
            <person name="Gladieux P."/>
            <person name="Thoren M.H."/>
            <person name="Johannesson H."/>
        </authorList>
    </citation>
    <scope>NUCLEOTIDE SEQUENCE</scope>
    <source>
        <strain evidence="8">SMH3187-1</strain>
    </source>
</reference>
<dbReference type="AlphaFoldDB" id="A0AA40KCA0"/>
<protein>
    <submittedName>
        <fullName evidence="8">TAFII55 protein conserved region-domain-containing protein</fullName>
    </submittedName>
</protein>
<dbReference type="SMART" id="SM01370">
    <property type="entry name" value="TAFII55_N"/>
    <property type="match status" value="1"/>
</dbReference>
<feature type="compositionally biased region" description="Acidic residues" evidence="6">
    <location>
        <begin position="451"/>
        <end position="482"/>
    </location>
</feature>
<evidence type="ECO:0000256" key="2">
    <source>
        <dbReference type="ARBA" id="ARBA00009368"/>
    </source>
</evidence>
<accession>A0AA40KCA0</accession>
<keyword evidence="9" id="KW-1185">Reference proteome</keyword>
<name>A0AA40KCA0_9PEZI</name>
<dbReference type="InterPro" id="IPR006751">
    <property type="entry name" value="TAFII55_prot_cons_reg"/>
</dbReference>
<comment type="caution">
    <text evidence="8">The sequence shown here is derived from an EMBL/GenBank/DDBJ whole genome shotgun (WGS) entry which is preliminary data.</text>
</comment>
<evidence type="ECO:0000313" key="9">
    <source>
        <dbReference type="Proteomes" id="UP001172155"/>
    </source>
</evidence>
<evidence type="ECO:0000313" key="8">
    <source>
        <dbReference type="EMBL" id="KAK0753929.1"/>
    </source>
</evidence>
<dbReference type="Pfam" id="PF04658">
    <property type="entry name" value="TAFII55_N"/>
    <property type="match status" value="1"/>
</dbReference>
<keyword evidence="5" id="KW-0539">Nucleus</keyword>
<evidence type="ECO:0000256" key="1">
    <source>
        <dbReference type="ARBA" id="ARBA00004123"/>
    </source>
</evidence>
<sequence>MEQQQRTPLPPLPPPQKRLTLKITGLGSPACSASLPSASAQTPGGSFLSAMSPPPATPSGGPTKIKLVRKSLPPTPADGVPPYHQPLGPPSYIPRLPTPGLKDGPGKIRIKKPLPTDSDDDEPLANGAASEHRPKRPKLNRIPISKIKVKTPGLAITGRTPTLKVKSAGRIPHRPSADGWDSEAEDREVDPVSEEQLLFRMMPGEHCEYLRTMIAEKKVGIPKAQGGADISFKFLDLEGRRVMFVIQGQPYAGIVLDLPTITEGMKSWDKKALVKSADICQMLLIFAKVRDEDEAKAIPLPKAVEHGHRWPHGITPPMHDARNRRFRKRLSKLEIQNKDAEVERLLAADKEATSTKFEFVDDRHTAAPEQASEDEYDEDEDAEGEPDDYFGGAVVAAAGQDDLFDEALLEAEFMDAAETPAEAMDLATPAVANDAVTPATANTGTPAAQTEESDGDGEDESGDEDDDEDGDEEGEDGDDGGDEERHDEVAGVRAEIANLRKKLADYEAGLVGAKSFIIKKRIEGSIKNIKAEILLKQSAIGEVQDDE</sequence>